<dbReference type="STRING" id="595528.A0A0D2VT44"/>
<accession>A0A0D2VT44</accession>
<protein>
    <recommendedName>
        <fullName evidence="3">3-methyl-2-oxobutanoate hydroxymethyltransferase</fullName>
        <ecNumber evidence="3">2.1.2.11</ecNumber>
    </recommendedName>
</protein>
<comment type="pathway">
    <text evidence="1">Cofactor biosynthesis; (R)-pantothenate biosynthesis; (R)-pantoate from 3-methyl-2-oxobutanoate: step 1/2.</text>
</comment>
<evidence type="ECO:0000256" key="6">
    <source>
        <dbReference type="SAM" id="MobiDB-lite"/>
    </source>
</evidence>
<dbReference type="EMBL" id="KE346367">
    <property type="protein sequence ID" value="KJE94387.1"/>
    <property type="molecule type" value="Genomic_DNA"/>
</dbReference>
<dbReference type="Gene3D" id="3.20.20.60">
    <property type="entry name" value="Phosphoenolpyruvate-binding domains"/>
    <property type="match status" value="1"/>
</dbReference>
<keyword evidence="7" id="KW-0732">Signal</keyword>
<gene>
    <name evidence="10" type="ORF">CAOG_005032</name>
</gene>
<dbReference type="Pfam" id="PF02548">
    <property type="entry name" value="Pantoate_transf"/>
    <property type="match status" value="1"/>
</dbReference>
<feature type="domain" description="Ketopantoate reductase C-terminal" evidence="9">
    <location>
        <begin position="656"/>
        <end position="786"/>
    </location>
</feature>
<evidence type="ECO:0000256" key="4">
    <source>
        <dbReference type="ARBA" id="ARBA00022679"/>
    </source>
</evidence>
<dbReference type="InterPro" id="IPR013752">
    <property type="entry name" value="KPA_reductase"/>
</dbReference>
<evidence type="ECO:0000313" key="10">
    <source>
        <dbReference type="EMBL" id="KJE94387.1"/>
    </source>
</evidence>
<dbReference type="EC" id="2.1.2.11" evidence="3"/>
<dbReference type="InterPro" id="IPR015813">
    <property type="entry name" value="Pyrv/PenolPyrv_kinase-like_dom"/>
</dbReference>
<dbReference type="OrthoDB" id="425211at2759"/>
<evidence type="ECO:0000256" key="7">
    <source>
        <dbReference type="SAM" id="SignalP"/>
    </source>
</evidence>
<comment type="similarity">
    <text evidence="2">Belongs to the PanB family.</text>
</comment>
<keyword evidence="11" id="KW-1185">Reference proteome</keyword>
<dbReference type="AlphaFoldDB" id="A0A0D2VT44"/>
<dbReference type="GO" id="GO:0003864">
    <property type="term" value="F:3-methyl-2-oxobutanoate hydroxymethyltransferase activity"/>
    <property type="evidence" value="ECO:0007669"/>
    <property type="project" value="UniProtKB-EC"/>
</dbReference>
<dbReference type="PhylomeDB" id="A0A0D2VT44"/>
<evidence type="ECO:0000256" key="2">
    <source>
        <dbReference type="ARBA" id="ARBA00008676"/>
    </source>
</evidence>
<dbReference type="SUPFAM" id="SSF51735">
    <property type="entry name" value="NAD(P)-binding Rossmann-fold domains"/>
    <property type="match status" value="1"/>
</dbReference>
<feature type="chain" id="PRO_5013085154" description="3-methyl-2-oxobutanoate hydroxymethyltransferase" evidence="7">
    <location>
        <begin position="16"/>
        <end position="789"/>
    </location>
</feature>
<feature type="compositionally biased region" description="Low complexity" evidence="6">
    <location>
        <begin position="333"/>
        <end position="343"/>
    </location>
</feature>
<dbReference type="PANTHER" id="PTHR20881">
    <property type="entry name" value="3-METHYL-2-OXOBUTANOATE HYDROXYMETHYLTRANSFERASE"/>
    <property type="match status" value="1"/>
</dbReference>
<dbReference type="InterPro" id="IPR040442">
    <property type="entry name" value="Pyrv_kinase-like_dom_sf"/>
</dbReference>
<dbReference type="FunFam" id="3.20.20.60:FF:000003">
    <property type="entry name" value="3-methyl-2-oxobutanoate hydroxymethyltransferase"/>
    <property type="match status" value="1"/>
</dbReference>
<dbReference type="OMA" id="MIMEMVL"/>
<evidence type="ECO:0000259" key="9">
    <source>
        <dbReference type="Pfam" id="PF08546"/>
    </source>
</evidence>
<dbReference type="InterPro" id="IPR036291">
    <property type="entry name" value="NAD(P)-bd_dom_sf"/>
</dbReference>
<dbReference type="Pfam" id="PF02558">
    <property type="entry name" value="ApbA"/>
    <property type="match status" value="1"/>
</dbReference>
<proteinExistence type="inferred from homology"/>
<dbReference type="InParanoid" id="A0A0D2VT44"/>
<dbReference type="Gene3D" id="1.10.1040.10">
    <property type="entry name" value="N-(1-d-carboxylethyl)-l-norvaline Dehydrogenase, domain 2"/>
    <property type="match status" value="1"/>
</dbReference>
<dbReference type="GO" id="GO:0005739">
    <property type="term" value="C:mitochondrion"/>
    <property type="evidence" value="ECO:0007669"/>
    <property type="project" value="TreeGrafter"/>
</dbReference>
<keyword evidence="10" id="KW-0489">Methyltransferase</keyword>
<evidence type="ECO:0000256" key="1">
    <source>
        <dbReference type="ARBA" id="ARBA00005033"/>
    </source>
</evidence>
<dbReference type="GO" id="GO:0008168">
    <property type="term" value="F:methyltransferase activity"/>
    <property type="evidence" value="ECO:0007669"/>
    <property type="project" value="UniProtKB-KW"/>
</dbReference>
<dbReference type="NCBIfam" id="NF001452">
    <property type="entry name" value="PRK00311.1"/>
    <property type="match status" value="1"/>
</dbReference>
<organism evidence="10 11">
    <name type="scientific">Capsaspora owczarzaki (strain ATCC 30864)</name>
    <dbReference type="NCBI Taxonomy" id="595528"/>
    <lineage>
        <taxon>Eukaryota</taxon>
        <taxon>Filasterea</taxon>
        <taxon>Capsaspora</taxon>
    </lineage>
</organism>
<evidence type="ECO:0000313" key="11">
    <source>
        <dbReference type="Proteomes" id="UP000008743"/>
    </source>
</evidence>
<dbReference type="HAMAP" id="MF_00156">
    <property type="entry name" value="PanB"/>
    <property type="match status" value="1"/>
</dbReference>
<sequence>MLRLTLSALGRVASASSASSASSTCSTPRAMTCAIRHYSSRPMEPPTTGSPGTKRTIIDLKKMHKQNEPIAMVTAYDYPSALMAEMAGMDMILVGDSLAMVALGYDSTTSITMDEMLHHCRAVSRGAKKPFLVGDMPFGSYQSSADKAVENATRFIKEGNMESVKLEGGVEMADVARRIVRAGIPVLGHIGLTPQSATALGGFRVQGKTAEAAAQLLEDAQALEDAGCYAIVVEAVPDKVAEYITQQISVPTIGIGAGPQTSGQVLVYLDMLGIFDRFVPKFCKQYAKMAPEIISALQNYTKEVKARSFPAPANCYPINDEQWNLFLKRVQHQHQQQQQPHQPGSAAPIVDADSKKPVNVHEIDPAALQALFSSKSVKQQLITTYGGQQRIISRGYSSLARTSASSTATAAPATPRNIVVLGAGAMGLVMTTLLAASPQLTVWLADAWKPVVDAVQARGVQLQGERVAQTFKAATAQAENAAVLAASSIRALHVPALAGSVVDPVSIAALQALPSSIDALVVLVKSQHTQAAARVIHHVLQQRSTKHAVVLSLQNGLGHTETLASTLAYSPNASASRSSTDAFASTIVHGVVWSGARVTDHGVVQVTAGRPDLTLPLSSSEQPSNHQEILAFLADALRYGGATVSNVPAQAATSLTWQKTMVNAVINPLTALLRVPNGQLAAVEELRAAARDIADECAAIANASGVAPTPAFADTQSPHLWSSAIIFQAAMQVAERTATNRSSMLTDVERNQVTEVDFINGALARAATKHHVRSPLNSLLTLLVNRQQS</sequence>
<dbReference type="RefSeq" id="XP_004346717.1">
    <property type="nucleotide sequence ID" value="XM_004346667.1"/>
</dbReference>
<dbReference type="PANTHER" id="PTHR20881:SF0">
    <property type="entry name" value="3-METHYL-2-OXOBUTANOATE HYDROXYMETHYLTRANSFERASE"/>
    <property type="match status" value="1"/>
</dbReference>
<dbReference type="GO" id="GO:0015940">
    <property type="term" value="P:pantothenate biosynthetic process"/>
    <property type="evidence" value="ECO:0007669"/>
    <property type="project" value="UniProtKB-UniPathway"/>
</dbReference>
<dbReference type="SUPFAM" id="SSF51621">
    <property type="entry name" value="Phosphoenolpyruvate/pyruvate domain"/>
    <property type="match status" value="1"/>
</dbReference>
<feature type="signal peptide" evidence="7">
    <location>
        <begin position="1"/>
        <end position="15"/>
    </location>
</feature>
<dbReference type="InterPro" id="IPR013328">
    <property type="entry name" value="6PGD_dom2"/>
</dbReference>
<dbReference type="GO" id="GO:0032259">
    <property type="term" value="P:methylation"/>
    <property type="evidence" value="ECO:0007669"/>
    <property type="project" value="UniProtKB-KW"/>
</dbReference>
<feature type="domain" description="Ketopantoate reductase N-terminal" evidence="8">
    <location>
        <begin position="418"/>
        <end position="608"/>
    </location>
</feature>
<evidence type="ECO:0000259" key="8">
    <source>
        <dbReference type="Pfam" id="PF02558"/>
    </source>
</evidence>
<dbReference type="NCBIfam" id="TIGR00222">
    <property type="entry name" value="panB"/>
    <property type="match status" value="1"/>
</dbReference>
<dbReference type="UniPathway" id="UPA00028">
    <property type="reaction ID" value="UER00003"/>
</dbReference>
<comment type="catalytic activity">
    <reaction evidence="5">
        <text>(6R)-5,10-methylene-5,6,7,8-tetrahydrofolate + 3-methyl-2-oxobutanoate + H2O = 2-dehydropantoate + (6S)-5,6,7,8-tetrahydrofolate</text>
        <dbReference type="Rhea" id="RHEA:11824"/>
        <dbReference type="ChEBI" id="CHEBI:11561"/>
        <dbReference type="ChEBI" id="CHEBI:11851"/>
        <dbReference type="ChEBI" id="CHEBI:15377"/>
        <dbReference type="ChEBI" id="CHEBI:15636"/>
        <dbReference type="ChEBI" id="CHEBI:57453"/>
        <dbReference type="EC" id="2.1.2.11"/>
    </reaction>
</comment>
<feature type="region of interest" description="Disordered" evidence="6">
    <location>
        <begin position="332"/>
        <end position="351"/>
    </location>
</feature>
<dbReference type="SUPFAM" id="SSF48179">
    <property type="entry name" value="6-phosphogluconate dehydrogenase C-terminal domain-like"/>
    <property type="match status" value="1"/>
</dbReference>
<evidence type="ECO:0000256" key="3">
    <source>
        <dbReference type="ARBA" id="ARBA00012618"/>
    </source>
</evidence>
<dbReference type="InterPro" id="IPR013332">
    <property type="entry name" value="KPR_N"/>
</dbReference>
<dbReference type="GO" id="GO:0000287">
    <property type="term" value="F:magnesium ion binding"/>
    <property type="evidence" value="ECO:0007669"/>
    <property type="project" value="TreeGrafter"/>
</dbReference>
<dbReference type="Proteomes" id="UP000008743">
    <property type="component" value="Unassembled WGS sequence"/>
</dbReference>
<dbReference type="InterPro" id="IPR008927">
    <property type="entry name" value="6-PGluconate_DH-like_C_sf"/>
</dbReference>
<reference evidence="11" key="1">
    <citation type="submission" date="2011-02" db="EMBL/GenBank/DDBJ databases">
        <title>The Genome Sequence of Capsaspora owczarzaki ATCC 30864.</title>
        <authorList>
            <person name="Russ C."/>
            <person name="Cuomo C."/>
            <person name="Burger G."/>
            <person name="Gray M.W."/>
            <person name="Holland P.W.H."/>
            <person name="King N."/>
            <person name="Lang F.B.F."/>
            <person name="Roger A.J."/>
            <person name="Ruiz-Trillo I."/>
            <person name="Young S.K."/>
            <person name="Zeng Q."/>
            <person name="Gargeya S."/>
            <person name="Alvarado L."/>
            <person name="Berlin A."/>
            <person name="Chapman S.B."/>
            <person name="Chen Z."/>
            <person name="Freedman E."/>
            <person name="Gellesch M."/>
            <person name="Goldberg J."/>
            <person name="Griggs A."/>
            <person name="Gujja S."/>
            <person name="Heilman E."/>
            <person name="Heiman D."/>
            <person name="Howarth C."/>
            <person name="Mehta T."/>
            <person name="Neiman D."/>
            <person name="Pearson M."/>
            <person name="Roberts A."/>
            <person name="Saif S."/>
            <person name="Shea T."/>
            <person name="Shenoy N."/>
            <person name="Sisk P."/>
            <person name="Stolte C."/>
            <person name="Sykes S."/>
            <person name="White J."/>
            <person name="Yandava C."/>
            <person name="Haas B."/>
            <person name="Nusbaum C."/>
            <person name="Birren B."/>
        </authorList>
    </citation>
    <scope>NUCLEOTIDE SEQUENCE</scope>
    <source>
        <strain evidence="11">ATCC 30864</strain>
    </source>
</reference>
<keyword evidence="4 10" id="KW-0808">Transferase</keyword>
<dbReference type="eggNOG" id="KOG2949">
    <property type="taxonomic scope" value="Eukaryota"/>
</dbReference>
<dbReference type="InterPro" id="IPR003700">
    <property type="entry name" value="Pantoate_hydroxy_MeTrfase"/>
</dbReference>
<name>A0A0D2VT44_CAPO3</name>
<dbReference type="Gene3D" id="3.40.50.720">
    <property type="entry name" value="NAD(P)-binding Rossmann-like Domain"/>
    <property type="match status" value="1"/>
</dbReference>
<dbReference type="Pfam" id="PF08546">
    <property type="entry name" value="ApbA_C"/>
    <property type="match status" value="1"/>
</dbReference>
<evidence type="ECO:0000256" key="5">
    <source>
        <dbReference type="ARBA" id="ARBA00049172"/>
    </source>
</evidence>
<dbReference type="CDD" id="cd06557">
    <property type="entry name" value="KPHMT-like"/>
    <property type="match status" value="1"/>
</dbReference>